<dbReference type="InterPro" id="IPR011545">
    <property type="entry name" value="DEAD/DEAH_box_helicase_dom"/>
</dbReference>
<dbReference type="OrthoDB" id="196131at2759"/>
<keyword evidence="5 8" id="KW-0067">ATP-binding</keyword>
<keyword evidence="3 8" id="KW-0378">Hydrolase</keyword>
<evidence type="ECO:0000256" key="5">
    <source>
        <dbReference type="ARBA" id="ARBA00022840"/>
    </source>
</evidence>
<dbReference type="PROSITE" id="PS51195">
    <property type="entry name" value="Q_MOTIF"/>
    <property type="match status" value="1"/>
</dbReference>
<protein>
    <recommendedName>
        <fullName evidence="1">RNA helicase</fullName>
        <ecNumber evidence="1">3.6.4.13</ecNumber>
    </recommendedName>
</protein>
<evidence type="ECO:0000259" key="11">
    <source>
        <dbReference type="PROSITE" id="PS51194"/>
    </source>
</evidence>
<dbReference type="GO" id="GO:0003724">
    <property type="term" value="F:RNA helicase activity"/>
    <property type="evidence" value="ECO:0007669"/>
    <property type="project" value="UniProtKB-EC"/>
</dbReference>
<gene>
    <name evidence="13" type="ORF">N7509_005183</name>
</gene>
<dbReference type="PROSITE" id="PS00039">
    <property type="entry name" value="DEAD_ATP_HELICASE"/>
    <property type="match status" value="1"/>
</dbReference>
<evidence type="ECO:0000256" key="7">
    <source>
        <dbReference type="PROSITE-ProRule" id="PRU00552"/>
    </source>
</evidence>
<organism evidence="13 14">
    <name type="scientific">Penicillium cosmopolitanum</name>
    <dbReference type="NCBI Taxonomy" id="1131564"/>
    <lineage>
        <taxon>Eukaryota</taxon>
        <taxon>Fungi</taxon>
        <taxon>Dikarya</taxon>
        <taxon>Ascomycota</taxon>
        <taxon>Pezizomycotina</taxon>
        <taxon>Eurotiomycetes</taxon>
        <taxon>Eurotiomycetidae</taxon>
        <taxon>Eurotiales</taxon>
        <taxon>Aspergillaceae</taxon>
        <taxon>Penicillium</taxon>
    </lineage>
</organism>
<evidence type="ECO:0000313" key="13">
    <source>
        <dbReference type="EMBL" id="KAJ5397070.1"/>
    </source>
</evidence>
<feature type="short sequence motif" description="Q motif" evidence="7">
    <location>
        <begin position="139"/>
        <end position="167"/>
    </location>
</feature>
<dbReference type="Gene3D" id="3.40.50.300">
    <property type="entry name" value="P-loop containing nucleotide triphosphate hydrolases"/>
    <property type="match status" value="2"/>
</dbReference>
<dbReference type="InterPro" id="IPR001650">
    <property type="entry name" value="Helicase_C-like"/>
</dbReference>
<comment type="similarity">
    <text evidence="8">Belongs to the DEAD box helicase family.</text>
</comment>
<reference evidence="13" key="1">
    <citation type="submission" date="2022-12" db="EMBL/GenBank/DDBJ databases">
        <authorList>
            <person name="Petersen C."/>
        </authorList>
    </citation>
    <scope>NUCLEOTIDE SEQUENCE</scope>
    <source>
        <strain evidence="13">IBT 29677</strain>
    </source>
</reference>
<dbReference type="AlphaFoldDB" id="A0A9W9W1R3"/>
<dbReference type="GeneID" id="81368800"/>
<sequence>MTSIMDEYDQVPGALEDVSNAQNSDDYQDSREKPEPEAVTELKPPMGSEDRHEEVRKQGWTDRVAIKYDEVARNEDYEWAGGASRYEWAGEEGDVGPRNEELEEQLFKNINLSRVGHRIEEYKKIQVTFESEERIYPTASWEGAKLHPVLIENLELCLYQHPTPIQCYVIPSVLSGKDVIGIAQTGSGKTGAFLIPILSQLMGKAKKLAAPRPNVSDPNFDLKTQGVRAEPLVLIVCPTRELATQIFDEARRLCYRSMLRPCVVYGGAPSRYQRDELRKGCDILIGTTGRITDFMSQPNVLSLRRVRYTVIDEADEMLQSDWEDEFKKIMSGGDVNEDEDHRYLMFSATFNKECRKLAREYLSTDHIRIRVGRPGSSHLNVSQVIHFVEDRAKKRAVFDLLLSMVPIRTLIFANNKTTVDYLDDYLYNSGLPTTSIHSDRTQREREDAIRSFKIAECPILIATGVTARGLDIANVMHVINYDLPTTTHGGITEYVHRIGRTARIGNEGIATSFYNERNEDLGPDLVKILLECKQTVPDFLEHFTPSEGKLSFDDDETEEEDNNENEDASQQEEGADNAATTEDATYVEDSLWAAPEGDPIPPPPEEAPEDTEW</sequence>
<dbReference type="Pfam" id="PF00271">
    <property type="entry name" value="Helicase_C"/>
    <property type="match status" value="1"/>
</dbReference>
<comment type="caution">
    <text evidence="13">The sequence shown here is derived from an EMBL/GenBank/DDBJ whole genome shotgun (WGS) entry which is preliminary data.</text>
</comment>
<comment type="catalytic activity">
    <reaction evidence="6">
        <text>ATP + H2O = ADP + phosphate + H(+)</text>
        <dbReference type="Rhea" id="RHEA:13065"/>
        <dbReference type="ChEBI" id="CHEBI:15377"/>
        <dbReference type="ChEBI" id="CHEBI:15378"/>
        <dbReference type="ChEBI" id="CHEBI:30616"/>
        <dbReference type="ChEBI" id="CHEBI:43474"/>
        <dbReference type="ChEBI" id="CHEBI:456216"/>
        <dbReference type="EC" id="3.6.4.13"/>
    </reaction>
</comment>
<evidence type="ECO:0000256" key="9">
    <source>
        <dbReference type="SAM" id="MobiDB-lite"/>
    </source>
</evidence>
<dbReference type="GO" id="GO:0005524">
    <property type="term" value="F:ATP binding"/>
    <property type="evidence" value="ECO:0007669"/>
    <property type="project" value="UniProtKB-KW"/>
</dbReference>
<dbReference type="InterPro" id="IPR014001">
    <property type="entry name" value="Helicase_ATP-bd"/>
</dbReference>
<name>A0A9W9W1R3_9EURO</name>
<dbReference type="SMART" id="SM00487">
    <property type="entry name" value="DEXDc"/>
    <property type="match status" value="1"/>
</dbReference>
<evidence type="ECO:0000256" key="4">
    <source>
        <dbReference type="ARBA" id="ARBA00022806"/>
    </source>
</evidence>
<feature type="domain" description="Helicase C-terminal" evidence="11">
    <location>
        <begin position="380"/>
        <end position="551"/>
    </location>
</feature>
<dbReference type="PROSITE" id="PS51194">
    <property type="entry name" value="HELICASE_CTER"/>
    <property type="match status" value="1"/>
</dbReference>
<dbReference type="PROSITE" id="PS51192">
    <property type="entry name" value="HELICASE_ATP_BIND_1"/>
    <property type="match status" value="1"/>
</dbReference>
<feature type="region of interest" description="Disordered" evidence="9">
    <location>
        <begin position="543"/>
        <end position="613"/>
    </location>
</feature>
<keyword evidence="14" id="KW-1185">Reference proteome</keyword>
<dbReference type="EMBL" id="JAPZBU010000006">
    <property type="protein sequence ID" value="KAJ5397070.1"/>
    <property type="molecule type" value="Genomic_DNA"/>
</dbReference>
<dbReference type="Proteomes" id="UP001147747">
    <property type="component" value="Unassembled WGS sequence"/>
</dbReference>
<dbReference type="InterPro" id="IPR027417">
    <property type="entry name" value="P-loop_NTPase"/>
</dbReference>
<evidence type="ECO:0000256" key="2">
    <source>
        <dbReference type="ARBA" id="ARBA00022741"/>
    </source>
</evidence>
<dbReference type="SUPFAM" id="SSF52540">
    <property type="entry name" value="P-loop containing nucleoside triphosphate hydrolases"/>
    <property type="match status" value="1"/>
</dbReference>
<keyword evidence="2 8" id="KW-0547">Nucleotide-binding</keyword>
<dbReference type="PANTHER" id="PTHR47958">
    <property type="entry name" value="ATP-DEPENDENT RNA HELICASE DBP3"/>
    <property type="match status" value="1"/>
</dbReference>
<evidence type="ECO:0000256" key="3">
    <source>
        <dbReference type="ARBA" id="ARBA00022801"/>
    </source>
</evidence>
<dbReference type="InterPro" id="IPR014014">
    <property type="entry name" value="RNA_helicase_DEAD_Q_motif"/>
</dbReference>
<feature type="domain" description="Helicase ATP-binding" evidence="10">
    <location>
        <begin position="170"/>
        <end position="368"/>
    </location>
</feature>
<feature type="compositionally biased region" description="Acidic residues" evidence="9">
    <location>
        <begin position="553"/>
        <end position="575"/>
    </location>
</feature>
<dbReference type="GO" id="GO:0016787">
    <property type="term" value="F:hydrolase activity"/>
    <property type="evidence" value="ECO:0007669"/>
    <property type="project" value="UniProtKB-KW"/>
</dbReference>
<dbReference type="CDD" id="cd18787">
    <property type="entry name" value="SF2_C_DEAD"/>
    <property type="match status" value="1"/>
</dbReference>
<accession>A0A9W9W1R3</accession>
<evidence type="ECO:0000259" key="10">
    <source>
        <dbReference type="PROSITE" id="PS51192"/>
    </source>
</evidence>
<proteinExistence type="inferred from homology"/>
<dbReference type="Pfam" id="PF00270">
    <property type="entry name" value="DEAD"/>
    <property type="match status" value="1"/>
</dbReference>
<feature type="region of interest" description="Disordered" evidence="9">
    <location>
        <begin position="1"/>
        <end position="55"/>
    </location>
</feature>
<evidence type="ECO:0000256" key="8">
    <source>
        <dbReference type="RuleBase" id="RU000492"/>
    </source>
</evidence>
<evidence type="ECO:0000313" key="14">
    <source>
        <dbReference type="Proteomes" id="UP001147747"/>
    </source>
</evidence>
<evidence type="ECO:0000256" key="6">
    <source>
        <dbReference type="ARBA" id="ARBA00047984"/>
    </source>
</evidence>
<reference evidence="13" key="2">
    <citation type="journal article" date="2023" name="IMA Fungus">
        <title>Comparative genomic study of the Penicillium genus elucidates a diverse pangenome and 15 lateral gene transfer events.</title>
        <authorList>
            <person name="Petersen C."/>
            <person name="Sorensen T."/>
            <person name="Nielsen M.R."/>
            <person name="Sondergaard T.E."/>
            <person name="Sorensen J.L."/>
            <person name="Fitzpatrick D.A."/>
            <person name="Frisvad J.C."/>
            <person name="Nielsen K.L."/>
        </authorList>
    </citation>
    <scope>NUCLEOTIDE SEQUENCE</scope>
    <source>
        <strain evidence="13">IBT 29677</strain>
    </source>
</reference>
<evidence type="ECO:0000259" key="12">
    <source>
        <dbReference type="PROSITE" id="PS51195"/>
    </source>
</evidence>
<dbReference type="EC" id="3.6.4.13" evidence="1"/>
<evidence type="ECO:0000256" key="1">
    <source>
        <dbReference type="ARBA" id="ARBA00012552"/>
    </source>
</evidence>
<keyword evidence="4 8" id="KW-0347">Helicase</keyword>
<feature type="domain" description="DEAD-box RNA helicase Q" evidence="12">
    <location>
        <begin position="139"/>
        <end position="167"/>
    </location>
</feature>
<dbReference type="InterPro" id="IPR000629">
    <property type="entry name" value="RNA-helicase_DEAD-box_CS"/>
</dbReference>
<dbReference type="SMART" id="SM00490">
    <property type="entry name" value="HELICc"/>
    <property type="match status" value="1"/>
</dbReference>
<dbReference type="RefSeq" id="XP_056489122.1">
    <property type="nucleotide sequence ID" value="XM_056629820.1"/>
</dbReference>
<dbReference type="GO" id="GO:0003676">
    <property type="term" value="F:nucleic acid binding"/>
    <property type="evidence" value="ECO:0007669"/>
    <property type="project" value="InterPro"/>
</dbReference>